<feature type="domain" description="Reverse transcriptase Ty1/copia-type" evidence="1">
    <location>
        <begin position="2"/>
        <end position="111"/>
    </location>
</feature>
<protein>
    <recommendedName>
        <fullName evidence="1">Reverse transcriptase Ty1/copia-type domain-containing protein</fullName>
    </recommendedName>
</protein>
<proteinExistence type="predicted"/>
<dbReference type="EMBL" id="AVOT02005063">
    <property type="protein sequence ID" value="MBW0478116.1"/>
    <property type="molecule type" value="Genomic_DNA"/>
</dbReference>
<gene>
    <name evidence="2" type="ORF">O181_017831</name>
</gene>
<sequence length="112" mass="13097">MLTIAAIKDLDIHHMDAVATFLNPKLGEEIYMKIPPFLPKYREGKVWKLMKPLYGLKQASRYWYPNISNYLKSIKLNPRKSDPCLFISTDQDWECYVHIHVDDLTIASNNVN</sequence>
<name>A0A9Q3C8D5_9BASI</name>
<organism evidence="2 3">
    <name type="scientific">Austropuccinia psidii MF-1</name>
    <dbReference type="NCBI Taxonomy" id="1389203"/>
    <lineage>
        <taxon>Eukaryota</taxon>
        <taxon>Fungi</taxon>
        <taxon>Dikarya</taxon>
        <taxon>Basidiomycota</taxon>
        <taxon>Pucciniomycotina</taxon>
        <taxon>Pucciniomycetes</taxon>
        <taxon>Pucciniales</taxon>
        <taxon>Sphaerophragmiaceae</taxon>
        <taxon>Austropuccinia</taxon>
    </lineage>
</organism>
<evidence type="ECO:0000313" key="2">
    <source>
        <dbReference type="EMBL" id="MBW0478116.1"/>
    </source>
</evidence>
<evidence type="ECO:0000259" key="1">
    <source>
        <dbReference type="Pfam" id="PF07727"/>
    </source>
</evidence>
<dbReference type="Proteomes" id="UP000765509">
    <property type="component" value="Unassembled WGS sequence"/>
</dbReference>
<dbReference type="AlphaFoldDB" id="A0A9Q3C8D5"/>
<dbReference type="InterPro" id="IPR013103">
    <property type="entry name" value="RVT_2"/>
</dbReference>
<accession>A0A9Q3C8D5</accession>
<dbReference type="OrthoDB" id="3270333at2759"/>
<keyword evidence="3" id="KW-1185">Reference proteome</keyword>
<comment type="caution">
    <text evidence="2">The sequence shown here is derived from an EMBL/GenBank/DDBJ whole genome shotgun (WGS) entry which is preliminary data.</text>
</comment>
<evidence type="ECO:0000313" key="3">
    <source>
        <dbReference type="Proteomes" id="UP000765509"/>
    </source>
</evidence>
<reference evidence="2" key="1">
    <citation type="submission" date="2021-03" db="EMBL/GenBank/DDBJ databases">
        <title>Draft genome sequence of rust myrtle Austropuccinia psidii MF-1, a brazilian biotype.</title>
        <authorList>
            <person name="Quecine M.C."/>
            <person name="Pachon D.M.R."/>
            <person name="Bonatelli M.L."/>
            <person name="Correr F.H."/>
            <person name="Franceschini L.M."/>
            <person name="Leite T.F."/>
            <person name="Margarido G.R.A."/>
            <person name="Almeida C.A."/>
            <person name="Ferrarezi J.A."/>
            <person name="Labate C.A."/>
        </authorList>
    </citation>
    <scope>NUCLEOTIDE SEQUENCE</scope>
    <source>
        <strain evidence="2">MF-1</strain>
    </source>
</reference>
<dbReference type="Pfam" id="PF07727">
    <property type="entry name" value="RVT_2"/>
    <property type="match status" value="1"/>
</dbReference>